<feature type="region of interest" description="Disordered" evidence="1">
    <location>
        <begin position="737"/>
        <end position="768"/>
    </location>
</feature>
<dbReference type="OrthoDB" id="5575722at2759"/>
<sequence length="839" mass="94210">MSSAATAISSHTRSKSLRVPVSDASFLKRSVVAPTNLQQAAGPSHVALFLTNLRLLDLDKRQDWPGITPVTFATKDSQQNIKKRIQCVEWALFRLFEIWEPEEAREKLQPFFPPLEPLQSLNLRTALFRCLDQAKKNGTLGRDAVLRKTMLDECKGERLEEVLSVFSTAVVKRSVRENQDGPEAIALRLAMENFSYTGDRASLSALVLAHKSSLRKKIEQKDRAKGIYNDFSGLLELKDRQITRRKEQLKVAIEEDENTEHISKAEMYEVQERARKNWYGSNDWLESILQSDRQAQTDTLLSEPYDQVWKYVEKGRIGEIEDSQRKGLLQQLDARVKEQKNRYETWQNFERSIKARRSDSGKVDVMISTKPAKDLSISFGAHESLQLPSNPLQSSKSWQPLPEQAELLANLQRELADVGKPQRYEELPRRRVSTRGGSLEPQPEVQSKPQPQDDEKDWESNSDSDKQETPVPQRRHTRRRVERRRVVAPPPESSETEDVSDSDDQVVEQETPIPQRRPSRLMAEHRNAAAPPPEPFSEIEETDSDNKQFEQMTPVPQHRSAVLPPPSETDEATDSDNQPMEQETPVPNRQSSRIIPIYRTASPPPANHPSLEASPIPSDQPSPPVPRVLSTISDMPPPSRTPSPSLPSPDTTQLPLSTPATSPSPPKPRHILSLAERTRMSMSRSLPRASEDFDSPPDLPAPRLGSSITTDPEINPAAAAAAATAKRHEDLLARTRQSMSNTAAVAKSAQLERRRSVKTAARKKRESFMPVRQSLAPFDEYALEGGVDREALIEEEEVDMEAVFMSRPRVKTSPASSPRKAWGEIGGGREEEGSLSPGA</sequence>
<feature type="compositionally biased region" description="Acidic residues" evidence="1">
    <location>
        <begin position="494"/>
        <end position="507"/>
    </location>
</feature>
<dbReference type="GeneID" id="28841397"/>
<keyword evidence="4" id="KW-1185">Reference proteome</keyword>
<feature type="compositionally biased region" description="Basic residues" evidence="1">
    <location>
        <begin position="473"/>
        <end position="483"/>
    </location>
</feature>
<feature type="compositionally biased region" description="Basic and acidic residues" evidence="1">
    <location>
        <begin position="419"/>
        <end position="429"/>
    </location>
</feature>
<evidence type="ECO:0000313" key="3">
    <source>
        <dbReference type="EMBL" id="OBT93683.1"/>
    </source>
</evidence>
<dbReference type="STRING" id="342668.A0A1B8GCY0"/>
<feature type="compositionally biased region" description="Polar residues" evidence="1">
    <location>
        <begin position="575"/>
        <end position="593"/>
    </location>
</feature>
<dbReference type="RefSeq" id="XP_018127416.1">
    <property type="nucleotide sequence ID" value="XM_018277439.2"/>
</dbReference>
<proteinExistence type="predicted"/>
<dbReference type="InterPro" id="IPR028163">
    <property type="entry name" value="HAUS_6_N"/>
</dbReference>
<dbReference type="EMBL" id="KV460251">
    <property type="protein sequence ID" value="OBT93683.1"/>
    <property type="molecule type" value="Genomic_DNA"/>
</dbReference>
<organism evidence="3 4">
    <name type="scientific">Pseudogymnoascus verrucosus</name>
    <dbReference type="NCBI Taxonomy" id="342668"/>
    <lineage>
        <taxon>Eukaryota</taxon>
        <taxon>Fungi</taxon>
        <taxon>Dikarya</taxon>
        <taxon>Ascomycota</taxon>
        <taxon>Pezizomycotina</taxon>
        <taxon>Leotiomycetes</taxon>
        <taxon>Thelebolales</taxon>
        <taxon>Thelebolaceae</taxon>
        <taxon>Pseudogymnoascus</taxon>
    </lineage>
</organism>
<evidence type="ECO:0000313" key="4">
    <source>
        <dbReference type="Proteomes" id="UP000091956"/>
    </source>
</evidence>
<reference evidence="3 4" key="1">
    <citation type="submission" date="2016-03" db="EMBL/GenBank/DDBJ databases">
        <title>Comparative genomics of Pseudogymnoascus destructans, the fungus causing white-nose syndrome of bats.</title>
        <authorList>
            <person name="Palmer J.M."/>
            <person name="Drees K.P."/>
            <person name="Foster J.T."/>
            <person name="Lindner D.L."/>
        </authorList>
    </citation>
    <scope>NUCLEOTIDE SEQUENCE [LARGE SCALE GENOMIC DNA]</scope>
    <source>
        <strain evidence="3 4">UAMH 10579</strain>
    </source>
</reference>
<accession>A0A1B8GCY0</accession>
<feature type="domain" description="HAUS augmin-like complex subunit 6 N-terminal" evidence="2">
    <location>
        <begin position="49"/>
        <end position="272"/>
    </location>
</feature>
<protein>
    <recommendedName>
        <fullName evidence="2">HAUS augmin-like complex subunit 6 N-terminal domain-containing protein</fullName>
    </recommendedName>
</protein>
<feature type="compositionally biased region" description="Pro residues" evidence="1">
    <location>
        <begin position="635"/>
        <end position="647"/>
    </location>
</feature>
<feature type="region of interest" description="Disordered" evidence="1">
    <location>
        <begin position="419"/>
        <end position="712"/>
    </location>
</feature>
<feature type="compositionally biased region" description="Basic residues" evidence="1">
    <location>
        <begin position="755"/>
        <end position="765"/>
    </location>
</feature>
<feature type="compositionally biased region" description="Acidic residues" evidence="1">
    <location>
        <begin position="452"/>
        <end position="462"/>
    </location>
</feature>
<dbReference type="Proteomes" id="UP000091956">
    <property type="component" value="Unassembled WGS sequence"/>
</dbReference>
<reference evidence="4" key="2">
    <citation type="journal article" date="2018" name="Nat. Commun.">
        <title>Extreme sensitivity to ultraviolet light in the fungal pathogen causing white-nose syndrome of bats.</title>
        <authorList>
            <person name="Palmer J.M."/>
            <person name="Drees K.P."/>
            <person name="Foster J.T."/>
            <person name="Lindner D.L."/>
        </authorList>
    </citation>
    <scope>NUCLEOTIDE SEQUENCE [LARGE SCALE GENOMIC DNA]</scope>
    <source>
        <strain evidence="4">UAMH 10579</strain>
    </source>
</reference>
<feature type="region of interest" description="Disordered" evidence="1">
    <location>
        <begin position="808"/>
        <end position="839"/>
    </location>
</feature>
<dbReference type="Pfam" id="PF14661">
    <property type="entry name" value="HAUS6_N"/>
    <property type="match status" value="1"/>
</dbReference>
<name>A0A1B8GCY0_9PEZI</name>
<evidence type="ECO:0000259" key="2">
    <source>
        <dbReference type="Pfam" id="PF14661"/>
    </source>
</evidence>
<evidence type="ECO:0000256" key="1">
    <source>
        <dbReference type="SAM" id="MobiDB-lite"/>
    </source>
</evidence>
<gene>
    <name evidence="3" type="ORF">VE01_08011</name>
</gene>
<feature type="compositionally biased region" description="Low complexity" evidence="1">
    <location>
        <begin position="648"/>
        <end position="661"/>
    </location>
</feature>
<dbReference type="AlphaFoldDB" id="A0A1B8GCY0"/>